<keyword evidence="4" id="KW-1185">Reference proteome</keyword>
<gene>
    <name evidence="3" type="ORF">ZOSMA_54G00620</name>
</gene>
<dbReference type="OMA" id="KLAYAVF"/>
<dbReference type="GO" id="GO:0009451">
    <property type="term" value="P:RNA modification"/>
    <property type="evidence" value="ECO:0000318"/>
    <property type="project" value="GO_Central"/>
</dbReference>
<dbReference type="FunFam" id="1.25.40.10:FF:000285">
    <property type="entry name" value="Pentatricopeptide repeat-containing protein, chloroplastic"/>
    <property type="match status" value="1"/>
</dbReference>
<reference evidence="4" key="1">
    <citation type="journal article" date="2016" name="Nature">
        <title>The genome of the seagrass Zostera marina reveals angiosperm adaptation to the sea.</title>
        <authorList>
            <person name="Olsen J.L."/>
            <person name="Rouze P."/>
            <person name="Verhelst B."/>
            <person name="Lin Y.-C."/>
            <person name="Bayer T."/>
            <person name="Collen J."/>
            <person name="Dattolo E."/>
            <person name="De Paoli E."/>
            <person name="Dittami S."/>
            <person name="Maumus F."/>
            <person name="Michel G."/>
            <person name="Kersting A."/>
            <person name="Lauritano C."/>
            <person name="Lohaus R."/>
            <person name="Toepel M."/>
            <person name="Tonon T."/>
            <person name="Vanneste K."/>
            <person name="Amirebrahimi M."/>
            <person name="Brakel J."/>
            <person name="Bostroem C."/>
            <person name="Chovatia M."/>
            <person name="Grimwood J."/>
            <person name="Jenkins J.W."/>
            <person name="Jueterbock A."/>
            <person name="Mraz A."/>
            <person name="Stam W.T."/>
            <person name="Tice H."/>
            <person name="Bornberg-Bauer E."/>
            <person name="Green P.J."/>
            <person name="Pearson G.A."/>
            <person name="Procaccini G."/>
            <person name="Duarte C.M."/>
            <person name="Schmutz J."/>
            <person name="Reusch T.B.H."/>
            <person name="Van de Peer Y."/>
        </authorList>
    </citation>
    <scope>NUCLEOTIDE SEQUENCE [LARGE SCALE GENOMIC DNA]</scope>
    <source>
        <strain evidence="4">cv. Finnish</strain>
    </source>
</reference>
<feature type="repeat" description="PPR" evidence="2">
    <location>
        <begin position="427"/>
        <end position="462"/>
    </location>
</feature>
<dbReference type="FunFam" id="1.25.40.10:FF:000090">
    <property type="entry name" value="Pentatricopeptide repeat-containing protein, chloroplastic"/>
    <property type="match status" value="1"/>
</dbReference>
<dbReference type="OrthoDB" id="1909720at2759"/>
<comment type="caution">
    <text evidence="3">The sequence shown here is derived from an EMBL/GenBank/DDBJ whole genome shotgun (WGS) entry which is preliminary data.</text>
</comment>
<dbReference type="Gene3D" id="1.25.40.10">
    <property type="entry name" value="Tetratricopeptide repeat domain"/>
    <property type="match status" value="3"/>
</dbReference>
<evidence type="ECO:0000256" key="2">
    <source>
        <dbReference type="PROSITE-ProRule" id="PRU00708"/>
    </source>
</evidence>
<evidence type="ECO:0000256" key="1">
    <source>
        <dbReference type="ARBA" id="ARBA00022737"/>
    </source>
</evidence>
<evidence type="ECO:0000313" key="4">
    <source>
        <dbReference type="Proteomes" id="UP000036987"/>
    </source>
</evidence>
<dbReference type="PANTHER" id="PTHR47926">
    <property type="entry name" value="PENTATRICOPEPTIDE REPEAT-CONTAINING PROTEIN"/>
    <property type="match status" value="1"/>
</dbReference>
<dbReference type="Pfam" id="PF13812">
    <property type="entry name" value="PPR_3"/>
    <property type="match status" value="1"/>
</dbReference>
<dbReference type="PROSITE" id="PS51375">
    <property type="entry name" value="PPR"/>
    <property type="match status" value="4"/>
</dbReference>
<proteinExistence type="predicted"/>
<organism evidence="3 4">
    <name type="scientific">Zostera marina</name>
    <name type="common">Eelgrass</name>
    <dbReference type="NCBI Taxonomy" id="29655"/>
    <lineage>
        <taxon>Eukaryota</taxon>
        <taxon>Viridiplantae</taxon>
        <taxon>Streptophyta</taxon>
        <taxon>Embryophyta</taxon>
        <taxon>Tracheophyta</taxon>
        <taxon>Spermatophyta</taxon>
        <taxon>Magnoliopsida</taxon>
        <taxon>Liliopsida</taxon>
        <taxon>Zosteraceae</taxon>
        <taxon>Zostera</taxon>
    </lineage>
</organism>
<dbReference type="PANTHER" id="PTHR47926:SF492">
    <property type="entry name" value="DYW DOMAIN-CONTAINING PROTEIN"/>
    <property type="match status" value="1"/>
</dbReference>
<dbReference type="Pfam" id="PF13041">
    <property type="entry name" value="PPR_2"/>
    <property type="match status" value="2"/>
</dbReference>
<dbReference type="InterPro" id="IPR046960">
    <property type="entry name" value="PPR_At4g14850-like_plant"/>
</dbReference>
<dbReference type="Pfam" id="PF01535">
    <property type="entry name" value="PPR"/>
    <property type="match status" value="3"/>
</dbReference>
<dbReference type="NCBIfam" id="TIGR00756">
    <property type="entry name" value="PPR"/>
    <property type="match status" value="4"/>
</dbReference>
<dbReference type="EMBL" id="LFYR01001529">
    <property type="protein sequence ID" value="KMZ61131.1"/>
    <property type="molecule type" value="Genomic_DNA"/>
</dbReference>
<dbReference type="InterPro" id="IPR011990">
    <property type="entry name" value="TPR-like_helical_dom_sf"/>
</dbReference>
<dbReference type="GO" id="GO:0003723">
    <property type="term" value="F:RNA binding"/>
    <property type="evidence" value="ECO:0007669"/>
    <property type="project" value="InterPro"/>
</dbReference>
<feature type="repeat" description="PPR" evidence="2">
    <location>
        <begin position="291"/>
        <end position="321"/>
    </location>
</feature>
<accession>A0A0K9NWK3</accession>
<dbReference type="Proteomes" id="UP000036987">
    <property type="component" value="Unassembled WGS sequence"/>
</dbReference>
<name>A0A0K9NWK3_ZOSMR</name>
<evidence type="ECO:0000313" key="3">
    <source>
        <dbReference type="EMBL" id="KMZ61131.1"/>
    </source>
</evidence>
<feature type="repeat" description="PPR" evidence="2">
    <location>
        <begin position="322"/>
        <end position="356"/>
    </location>
</feature>
<dbReference type="Pfam" id="PF20431">
    <property type="entry name" value="E_motif"/>
    <property type="match status" value="1"/>
</dbReference>
<feature type="repeat" description="PPR" evidence="2">
    <location>
        <begin position="188"/>
        <end position="222"/>
    </location>
</feature>
<keyword evidence="1" id="KW-0677">Repeat</keyword>
<dbReference type="InterPro" id="IPR002885">
    <property type="entry name" value="PPR_rpt"/>
</dbReference>
<sequence length="651" mass="73778">MAGAVRRWLSSSIINQWDPTTSLELKHPTLVLLEVCTNWDHFKQILAQTMRHHLITCTFPMSRLLYFSAISHPEFLTTAVVLFAYFTPKPNLYIHNIMISALSSSSFESTSEMYRSLLYSAISPDEHTFLPLMKSASCLSELTQVHAHIVITAHHSQLYIQNLLIKMYSGEGKLDMAYQVFDHMPLKDSVSFNTMISGYTKNRRYMRALEIFSTMKHTGNEPDPYTISSILLCCGYLHYLVDGKSAHAWIIRRNLLPKWGLILTNSLLEMYVKSQQMEIAATLFRRSDVKDVVSWNSMIVGFVNVGYLESARELFDKIPRRDIVSWNSLLSGYVQTGNTEEVIELFKSMLVDTIKPNNITFVTLITAFSDHGIVNQAMCVHGHILRTTANNPYCDAFVATALINMYSKCGSIHRSLEIWRESSGIRDIQMWTSIITGLALNGNSTQALKIFHQMQAQEGLIPNQVTLLAVLTACVHAGSIEEGRLIFNTMKETYGIEPGLEHYGCLVNLYTRAGRLSEAYEFIRGMPVEPTRSMWGAVLSCCKEQGNVELAIDASRQLLKMAPEEEVSYILLSGTYALGGRWGLSRDIRNVMDRKGLRKKAGWSSVNIKGIFYYFVATSDEKKNIEIDKIRRVLSDIDREMKYGIGVFCDL</sequence>
<dbReference type="InterPro" id="IPR046848">
    <property type="entry name" value="E_motif"/>
</dbReference>
<dbReference type="AlphaFoldDB" id="A0A0K9NWK3"/>
<protein>
    <submittedName>
        <fullName evidence="3">Pentatricopeptide repeat-containing protein, mitochondrial</fullName>
    </submittedName>
</protein>